<comment type="similarity">
    <text evidence="1">Belongs to the universal stress protein A family.</text>
</comment>
<dbReference type="SUPFAM" id="SSF52402">
    <property type="entry name" value="Adenine nucleotide alpha hydrolases-like"/>
    <property type="match status" value="1"/>
</dbReference>
<dbReference type="PANTHER" id="PTHR46268:SF27">
    <property type="entry name" value="UNIVERSAL STRESS PROTEIN RV2623"/>
    <property type="match status" value="1"/>
</dbReference>
<dbReference type="Pfam" id="PF00582">
    <property type="entry name" value="Usp"/>
    <property type="match status" value="1"/>
</dbReference>
<gene>
    <name evidence="5" type="ORF">DAETH_16560</name>
</gene>
<name>A0ABM8AD21_9DEIO</name>
<dbReference type="InterPro" id="IPR006016">
    <property type="entry name" value="UspA"/>
</dbReference>
<dbReference type="PANTHER" id="PTHR46268">
    <property type="entry name" value="STRESS RESPONSE PROTEIN NHAX"/>
    <property type="match status" value="1"/>
</dbReference>
<dbReference type="CDD" id="cd00293">
    <property type="entry name" value="USP-like"/>
    <property type="match status" value="1"/>
</dbReference>
<dbReference type="PRINTS" id="PR01438">
    <property type="entry name" value="UNVRSLSTRESS"/>
</dbReference>
<dbReference type="InterPro" id="IPR006015">
    <property type="entry name" value="Universal_stress_UspA"/>
</dbReference>
<evidence type="ECO:0000259" key="4">
    <source>
        <dbReference type="Pfam" id="PF00582"/>
    </source>
</evidence>
<proteinExistence type="inferred from homology"/>
<evidence type="ECO:0000256" key="1">
    <source>
        <dbReference type="ARBA" id="ARBA00008791"/>
    </source>
</evidence>
<feature type="domain" description="UspA" evidence="4">
    <location>
        <begin position="18"/>
        <end position="156"/>
    </location>
</feature>
<accession>A0ABM8AD21</accession>
<dbReference type="InterPro" id="IPR014729">
    <property type="entry name" value="Rossmann-like_a/b/a_fold"/>
</dbReference>
<dbReference type="EMBL" id="AP026560">
    <property type="protein sequence ID" value="BDP41687.1"/>
    <property type="molecule type" value="Genomic_DNA"/>
</dbReference>
<organism evidence="5 6">
    <name type="scientific">Deinococcus aetherius</name>
    <dbReference type="NCBI Taxonomy" id="200252"/>
    <lineage>
        <taxon>Bacteria</taxon>
        <taxon>Thermotogati</taxon>
        <taxon>Deinococcota</taxon>
        <taxon>Deinococci</taxon>
        <taxon>Deinococcales</taxon>
        <taxon>Deinococcaceae</taxon>
        <taxon>Deinococcus</taxon>
    </lineage>
</organism>
<evidence type="ECO:0000256" key="3">
    <source>
        <dbReference type="ARBA" id="ARBA00022840"/>
    </source>
</evidence>
<keyword evidence="6" id="KW-1185">Reference proteome</keyword>
<dbReference type="Gene3D" id="3.40.50.620">
    <property type="entry name" value="HUPs"/>
    <property type="match status" value="1"/>
</dbReference>
<reference evidence="5" key="1">
    <citation type="submission" date="2022-07" db="EMBL/GenBank/DDBJ databases">
        <title>Complete Genome Sequence of the Radioresistant Bacterium Deinococcus aetherius ST0316, Isolated from the Air Dust collected in Lower Stratosphere above Japan.</title>
        <authorList>
            <person name="Satoh K."/>
            <person name="Hagiwara K."/>
            <person name="Katsumata K."/>
            <person name="Kubo A."/>
            <person name="Yokobori S."/>
            <person name="Yamagishi A."/>
            <person name="Oono Y."/>
            <person name="Narumi I."/>
        </authorList>
    </citation>
    <scope>NUCLEOTIDE SEQUENCE</scope>
    <source>
        <strain evidence="5">ST0316</strain>
    </source>
</reference>
<protein>
    <recommendedName>
        <fullName evidence="4">UspA domain-containing protein</fullName>
    </recommendedName>
</protein>
<dbReference type="Proteomes" id="UP001064971">
    <property type="component" value="Chromosome"/>
</dbReference>
<evidence type="ECO:0000313" key="6">
    <source>
        <dbReference type="Proteomes" id="UP001064971"/>
    </source>
</evidence>
<keyword evidence="2" id="KW-0547">Nucleotide-binding</keyword>
<keyword evidence="3" id="KW-0067">ATP-binding</keyword>
<evidence type="ECO:0000256" key="2">
    <source>
        <dbReference type="ARBA" id="ARBA00022741"/>
    </source>
</evidence>
<evidence type="ECO:0000313" key="5">
    <source>
        <dbReference type="EMBL" id="BDP41687.1"/>
    </source>
</evidence>
<sequence>MPRSYARPMSGDEDASRNTILVTTDTSALGDHALAHAQALAAGLGAEPCVLFVQPDPLPAVADGFAYLPVTSEEDLLEERRQVEARLAARVPGARVHVERAASRPVQSAILGVARDEGARLIVMSTHGRSGLSRAPLGSVAEGVANHSPVPVLLVRAHHRVTSWPKRAA</sequence>